<feature type="region of interest" description="Disordered" evidence="1">
    <location>
        <begin position="64"/>
        <end position="108"/>
    </location>
</feature>
<protein>
    <submittedName>
        <fullName evidence="2">Glycosyl hydrolase family 18</fullName>
    </submittedName>
</protein>
<dbReference type="KEGG" id="chig:CH63R_13463"/>
<gene>
    <name evidence="2" type="ORF">CH63R_13463</name>
</gene>
<dbReference type="RefSeq" id="XP_018150755.1">
    <property type="nucleotide sequence ID" value="XM_018308437.1"/>
</dbReference>
<dbReference type="EMBL" id="LTAN01000010">
    <property type="protein sequence ID" value="OBR02237.1"/>
    <property type="molecule type" value="Genomic_DNA"/>
</dbReference>
<evidence type="ECO:0000313" key="3">
    <source>
        <dbReference type="Proteomes" id="UP000092177"/>
    </source>
</evidence>
<dbReference type="OrthoDB" id="1896086at2759"/>
<evidence type="ECO:0000313" key="2">
    <source>
        <dbReference type="EMBL" id="OBR02237.1"/>
    </source>
</evidence>
<proteinExistence type="predicted"/>
<sequence>MKRQEGGGKACELPGGDEGANNPGIGDPITYQPGPPSPTCNSGCGVLCRGHYCVPGPTGYPPDYWDPLDRRTSQQRIGPTQTTTRNPTTRGSPTTRGPMTTAGDDAPAGLPTLTGSIITGGTVGCGSPGNGGCDYLLFCASGYCARVVQVPCLEAMMNIYAGGASGIDITITVKEDGIETCKGKSNCSFWGLRQCNKEQTVARGGSNSMMVHFNLINYERRSTTRNTRFM</sequence>
<dbReference type="VEuPathDB" id="FungiDB:CH63R_13463"/>
<accession>A0A1B7XR51</accession>
<keyword evidence="3" id="KW-1185">Reference proteome</keyword>
<evidence type="ECO:0000256" key="1">
    <source>
        <dbReference type="SAM" id="MobiDB-lite"/>
    </source>
</evidence>
<dbReference type="AlphaFoldDB" id="A0A1B7XR51"/>
<keyword evidence="2" id="KW-0378">Hydrolase</keyword>
<dbReference type="GeneID" id="28872544"/>
<dbReference type="GO" id="GO:0016787">
    <property type="term" value="F:hydrolase activity"/>
    <property type="evidence" value="ECO:0007669"/>
    <property type="project" value="UniProtKB-KW"/>
</dbReference>
<feature type="compositionally biased region" description="Low complexity" evidence="1">
    <location>
        <begin position="78"/>
        <end position="101"/>
    </location>
</feature>
<name>A0A1B7XR51_COLHI</name>
<organism evidence="2 3">
    <name type="scientific">Colletotrichum higginsianum (strain IMI 349063)</name>
    <name type="common">Crucifer anthracnose fungus</name>
    <dbReference type="NCBI Taxonomy" id="759273"/>
    <lineage>
        <taxon>Eukaryota</taxon>
        <taxon>Fungi</taxon>
        <taxon>Dikarya</taxon>
        <taxon>Ascomycota</taxon>
        <taxon>Pezizomycotina</taxon>
        <taxon>Sordariomycetes</taxon>
        <taxon>Hypocreomycetidae</taxon>
        <taxon>Glomerellales</taxon>
        <taxon>Glomerellaceae</taxon>
        <taxon>Colletotrichum</taxon>
        <taxon>Colletotrichum destructivum species complex</taxon>
    </lineage>
</organism>
<feature type="region of interest" description="Disordered" evidence="1">
    <location>
        <begin position="1"/>
        <end position="34"/>
    </location>
</feature>
<comment type="caution">
    <text evidence="2">The sequence shown here is derived from an EMBL/GenBank/DDBJ whole genome shotgun (WGS) entry which is preliminary data.</text>
</comment>
<dbReference type="Proteomes" id="UP000092177">
    <property type="component" value="Chromosome 10"/>
</dbReference>
<reference evidence="3" key="1">
    <citation type="journal article" date="2017" name="BMC Genomics">
        <title>Gapless genome assembly of Colletotrichum higginsianum reveals chromosome structure and association of transposable elements with secondary metabolite gene clusters.</title>
        <authorList>
            <person name="Dallery J.-F."/>
            <person name="Lapalu N."/>
            <person name="Zampounis A."/>
            <person name="Pigne S."/>
            <person name="Luyten I."/>
            <person name="Amselem J."/>
            <person name="Wittenberg A.H.J."/>
            <person name="Zhou S."/>
            <person name="de Queiroz M.V."/>
            <person name="Robin G.P."/>
            <person name="Auger A."/>
            <person name="Hainaut M."/>
            <person name="Henrissat B."/>
            <person name="Kim K.-T."/>
            <person name="Lee Y.-H."/>
            <person name="Lespinet O."/>
            <person name="Schwartz D.C."/>
            <person name="Thon M.R."/>
            <person name="O'Connell R.J."/>
        </authorList>
    </citation>
    <scope>NUCLEOTIDE SEQUENCE [LARGE SCALE GENOMIC DNA]</scope>
    <source>
        <strain evidence="3">IMI 349063</strain>
    </source>
</reference>